<dbReference type="GO" id="GO:0015297">
    <property type="term" value="F:antiporter activity"/>
    <property type="evidence" value="ECO:0007669"/>
    <property type="project" value="TreeGrafter"/>
</dbReference>
<dbReference type="Pfam" id="PF00893">
    <property type="entry name" value="Multi_Drug_Res"/>
    <property type="match status" value="1"/>
</dbReference>
<keyword evidence="7 10" id="KW-1133">Transmembrane helix</keyword>
<evidence type="ECO:0000256" key="10">
    <source>
        <dbReference type="SAM" id="Phobius"/>
    </source>
</evidence>
<comment type="similarity">
    <text evidence="9">Belongs to the drug/metabolite transporter (DMT) superfamily. Small multidrug resistance (SMR) (TC 2.A.7.1) family.</text>
</comment>
<dbReference type="Proteomes" id="UP000503840">
    <property type="component" value="Unassembled WGS sequence"/>
</dbReference>
<keyword evidence="5" id="KW-0997">Cell inner membrane</keyword>
<evidence type="ECO:0000256" key="5">
    <source>
        <dbReference type="ARBA" id="ARBA00022519"/>
    </source>
</evidence>
<evidence type="ECO:0000313" key="12">
    <source>
        <dbReference type="Proteomes" id="UP000503840"/>
    </source>
</evidence>
<feature type="transmembrane region" description="Helical" evidence="10">
    <location>
        <begin position="6"/>
        <end position="28"/>
    </location>
</feature>
<evidence type="ECO:0000256" key="8">
    <source>
        <dbReference type="ARBA" id="ARBA00023136"/>
    </source>
</evidence>
<evidence type="ECO:0000256" key="2">
    <source>
        <dbReference type="ARBA" id="ARBA00011359"/>
    </source>
</evidence>
<evidence type="ECO:0000256" key="6">
    <source>
        <dbReference type="ARBA" id="ARBA00022692"/>
    </source>
</evidence>
<evidence type="ECO:0000313" key="11">
    <source>
        <dbReference type="EMBL" id="GFM32266.1"/>
    </source>
</evidence>
<dbReference type="PANTHER" id="PTHR30561:SF6">
    <property type="entry name" value="SPERMIDINE EXPORT PROTEIN MDTI"/>
    <property type="match status" value="1"/>
</dbReference>
<dbReference type="GO" id="GO:1903711">
    <property type="term" value="P:spermidine transmembrane transport"/>
    <property type="evidence" value="ECO:0007669"/>
    <property type="project" value="TreeGrafter"/>
</dbReference>
<keyword evidence="6 9" id="KW-0812">Transmembrane</keyword>
<evidence type="ECO:0000256" key="9">
    <source>
        <dbReference type="RuleBase" id="RU003942"/>
    </source>
</evidence>
<evidence type="ECO:0000256" key="4">
    <source>
        <dbReference type="ARBA" id="ARBA00022475"/>
    </source>
</evidence>
<dbReference type="EMBL" id="BLVO01000005">
    <property type="protein sequence ID" value="GFM32266.1"/>
    <property type="molecule type" value="Genomic_DNA"/>
</dbReference>
<reference evidence="11 12" key="1">
    <citation type="submission" date="2020-05" db="EMBL/GenBank/DDBJ databases">
        <title>Draft genome sequence of Desulfovibrio sp. strain HN2T.</title>
        <authorList>
            <person name="Ueno A."/>
            <person name="Tamazawa S."/>
            <person name="Tamamura S."/>
            <person name="Murakami T."/>
            <person name="Kiyama T."/>
            <person name="Inomata H."/>
            <person name="Amano Y."/>
            <person name="Miyakawa K."/>
            <person name="Tamaki H."/>
            <person name="Naganuma T."/>
            <person name="Kaneko K."/>
        </authorList>
    </citation>
    <scope>NUCLEOTIDE SEQUENCE [LARGE SCALE GENOMIC DNA]</scope>
    <source>
        <strain evidence="11 12">HN2</strain>
    </source>
</reference>
<organism evidence="11 12">
    <name type="scientific">Desulfovibrio subterraneus</name>
    <dbReference type="NCBI Taxonomy" id="2718620"/>
    <lineage>
        <taxon>Bacteria</taxon>
        <taxon>Pseudomonadati</taxon>
        <taxon>Thermodesulfobacteriota</taxon>
        <taxon>Desulfovibrionia</taxon>
        <taxon>Desulfovibrionales</taxon>
        <taxon>Desulfovibrionaceae</taxon>
        <taxon>Desulfovibrio</taxon>
    </lineage>
</organism>
<evidence type="ECO:0000256" key="3">
    <source>
        <dbReference type="ARBA" id="ARBA00021114"/>
    </source>
</evidence>
<dbReference type="GO" id="GO:0005886">
    <property type="term" value="C:plasma membrane"/>
    <property type="evidence" value="ECO:0007669"/>
    <property type="project" value="UniProtKB-SubCell"/>
</dbReference>
<gene>
    <name evidence="11" type="ORF">DSM101010T_06310</name>
</gene>
<dbReference type="NCBIfam" id="NF007934">
    <property type="entry name" value="PRK10650.1"/>
    <property type="match status" value="1"/>
</dbReference>
<dbReference type="AlphaFoldDB" id="A0A7J0BF38"/>
<dbReference type="InterPro" id="IPR037185">
    <property type="entry name" value="EmrE-like"/>
</dbReference>
<keyword evidence="8 10" id="KW-0472">Membrane</keyword>
<comment type="subunit">
    <text evidence="2">Forms a complex with MdtJ.</text>
</comment>
<dbReference type="Gene3D" id="1.10.3730.20">
    <property type="match status" value="1"/>
</dbReference>
<dbReference type="InterPro" id="IPR045324">
    <property type="entry name" value="Small_multidrug_res"/>
</dbReference>
<dbReference type="RefSeq" id="WP_174403983.1">
    <property type="nucleotide sequence ID" value="NZ_BLVO01000005.1"/>
</dbReference>
<feature type="transmembrane region" description="Helical" evidence="10">
    <location>
        <begin position="65"/>
        <end position="87"/>
    </location>
</feature>
<feature type="transmembrane region" description="Helical" evidence="10">
    <location>
        <begin position="40"/>
        <end position="59"/>
    </location>
</feature>
<accession>A0A7J0BF38</accession>
<proteinExistence type="inferred from homology"/>
<dbReference type="GO" id="GO:0015220">
    <property type="term" value="F:choline transmembrane transporter activity"/>
    <property type="evidence" value="ECO:0007669"/>
    <property type="project" value="TreeGrafter"/>
</dbReference>
<comment type="subcellular location">
    <subcellularLocation>
        <location evidence="1">Cell inner membrane</location>
        <topology evidence="1">Multi-pass membrane protein</topology>
    </subcellularLocation>
    <subcellularLocation>
        <location evidence="9">Cell membrane</location>
        <topology evidence="9">Multi-pass membrane protein</topology>
    </subcellularLocation>
</comment>
<comment type="caution">
    <text evidence="11">The sequence shown here is derived from an EMBL/GenBank/DDBJ whole genome shotgun (WGS) entry which is preliminary data.</text>
</comment>
<evidence type="ECO:0000256" key="7">
    <source>
        <dbReference type="ARBA" id="ARBA00022989"/>
    </source>
</evidence>
<keyword evidence="12" id="KW-1185">Reference proteome</keyword>
<dbReference type="SUPFAM" id="SSF103481">
    <property type="entry name" value="Multidrug resistance efflux transporter EmrE"/>
    <property type="match status" value="1"/>
</dbReference>
<dbReference type="PANTHER" id="PTHR30561">
    <property type="entry name" value="SMR FAMILY PROTON-DEPENDENT DRUG EFFLUX TRANSPORTER SUGE"/>
    <property type="match status" value="1"/>
</dbReference>
<name>A0A7J0BF38_9BACT</name>
<evidence type="ECO:0000256" key="1">
    <source>
        <dbReference type="ARBA" id="ARBA00004429"/>
    </source>
</evidence>
<sequence>MDTLTSLFSAGLLLVMLAAVLDVTANLLLAKSEGFRIRRYGLLALVAVGLAFTSLSYAVRTMDLAVAYAMWGGFGILGTSLGGWMLFGQRLKASAWAGMALLVFGLSILHAS</sequence>
<feature type="transmembrane region" description="Helical" evidence="10">
    <location>
        <begin position="94"/>
        <end position="111"/>
    </location>
</feature>
<dbReference type="GO" id="GO:0031460">
    <property type="term" value="P:glycine betaine transport"/>
    <property type="evidence" value="ECO:0007669"/>
    <property type="project" value="TreeGrafter"/>
</dbReference>
<protein>
    <recommendedName>
        <fullName evidence="3">Spermidine export protein MdtI</fullName>
    </recommendedName>
</protein>
<keyword evidence="4" id="KW-1003">Cell membrane</keyword>
<dbReference type="GO" id="GO:0015199">
    <property type="term" value="F:amino-acid betaine transmembrane transporter activity"/>
    <property type="evidence" value="ECO:0007669"/>
    <property type="project" value="TreeGrafter"/>
</dbReference>
<dbReference type="InterPro" id="IPR000390">
    <property type="entry name" value="Small_drug/metabolite_transptr"/>
</dbReference>